<protein>
    <submittedName>
        <fullName evidence="1">Uncharacterized protein</fullName>
    </submittedName>
</protein>
<reference evidence="1" key="1">
    <citation type="journal article" date="2023" name="G3 (Bethesda)">
        <title>A reference genome for the long-term kleptoplast-retaining sea slug Elysia crispata morphotype clarki.</title>
        <authorList>
            <person name="Eastman K.E."/>
            <person name="Pendleton A.L."/>
            <person name="Shaikh M.A."/>
            <person name="Suttiyut T."/>
            <person name="Ogas R."/>
            <person name="Tomko P."/>
            <person name="Gavelis G."/>
            <person name="Widhalm J.R."/>
            <person name="Wisecaver J.H."/>
        </authorList>
    </citation>
    <scope>NUCLEOTIDE SEQUENCE</scope>
    <source>
        <strain evidence="1">ECLA1</strain>
    </source>
</reference>
<name>A0AAE1AG97_9GAST</name>
<organism evidence="1 2">
    <name type="scientific">Elysia crispata</name>
    <name type="common">lettuce slug</name>
    <dbReference type="NCBI Taxonomy" id="231223"/>
    <lineage>
        <taxon>Eukaryota</taxon>
        <taxon>Metazoa</taxon>
        <taxon>Spiralia</taxon>
        <taxon>Lophotrochozoa</taxon>
        <taxon>Mollusca</taxon>
        <taxon>Gastropoda</taxon>
        <taxon>Heterobranchia</taxon>
        <taxon>Euthyneura</taxon>
        <taxon>Panpulmonata</taxon>
        <taxon>Sacoglossa</taxon>
        <taxon>Placobranchoidea</taxon>
        <taxon>Plakobranchidae</taxon>
        <taxon>Elysia</taxon>
    </lineage>
</organism>
<comment type="caution">
    <text evidence="1">The sequence shown here is derived from an EMBL/GenBank/DDBJ whole genome shotgun (WGS) entry which is preliminary data.</text>
</comment>
<proteinExistence type="predicted"/>
<evidence type="ECO:0000313" key="2">
    <source>
        <dbReference type="Proteomes" id="UP001283361"/>
    </source>
</evidence>
<gene>
    <name evidence="1" type="ORF">RRG08_057122</name>
</gene>
<dbReference type="EMBL" id="JAWDGP010002011">
    <property type="protein sequence ID" value="KAK3786147.1"/>
    <property type="molecule type" value="Genomic_DNA"/>
</dbReference>
<evidence type="ECO:0000313" key="1">
    <source>
        <dbReference type="EMBL" id="KAK3786147.1"/>
    </source>
</evidence>
<accession>A0AAE1AG97</accession>
<dbReference type="AlphaFoldDB" id="A0AAE1AG97"/>
<dbReference type="Proteomes" id="UP001283361">
    <property type="component" value="Unassembled WGS sequence"/>
</dbReference>
<keyword evidence="2" id="KW-1185">Reference proteome</keyword>
<sequence>MPRLKQQQLLRQLFFLDPSTYILTEPVHEESVPVTTRIRQLQGVGKVSQPELVRQDGACGKKDGGSDCGGGLLKSIRLRK</sequence>